<accession>A0AB39UV06</accession>
<evidence type="ECO:0000256" key="3">
    <source>
        <dbReference type="ARBA" id="ARBA00022989"/>
    </source>
</evidence>
<reference evidence="5" key="1">
    <citation type="submission" date="2024-05" db="EMBL/GenBank/DDBJ databases">
        <title>Genome sequencing of novel strain.</title>
        <authorList>
            <person name="Ganbat D."/>
            <person name="Ganbat S."/>
            <person name="Lee S.-J."/>
        </authorList>
    </citation>
    <scope>NUCLEOTIDE SEQUENCE</scope>
    <source>
        <strain evidence="5">SMD15-11</strain>
    </source>
</reference>
<name>A0AB39UV06_9GAMM</name>
<dbReference type="AlphaFoldDB" id="A0AB39UV06"/>
<dbReference type="EMBL" id="CP154858">
    <property type="protein sequence ID" value="XDT71820.1"/>
    <property type="molecule type" value="Genomic_DNA"/>
</dbReference>
<dbReference type="RefSeq" id="WP_369600844.1">
    <property type="nucleotide sequence ID" value="NZ_CP154858.1"/>
</dbReference>
<dbReference type="GO" id="GO:0005886">
    <property type="term" value="C:plasma membrane"/>
    <property type="evidence" value="ECO:0007669"/>
    <property type="project" value="TreeGrafter"/>
</dbReference>
<comment type="subcellular location">
    <subcellularLocation>
        <location evidence="1">Membrane</location>
        <topology evidence="1">Single-pass membrane protein</topology>
    </subcellularLocation>
</comment>
<dbReference type="PANTHER" id="PTHR36985:SF1">
    <property type="entry name" value="TRANSLOCATION AND ASSEMBLY MODULE SUBUNIT TAMB"/>
    <property type="match status" value="1"/>
</dbReference>
<evidence type="ECO:0000256" key="2">
    <source>
        <dbReference type="ARBA" id="ARBA00022692"/>
    </source>
</evidence>
<dbReference type="GO" id="GO:0097347">
    <property type="term" value="C:TAM protein secretion complex"/>
    <property type="evidence" value="ECO:0007669"/>
    <property type="project" value="TreeGrafter"/>
</dbReference>
<proteinExistence type="predicted"/>
<evidence type="ECO:0000313" key="5">
    <source>
        <dbReference type="EMBL" id="XDT71820.1"/>
    </source>
</evidence>
<sequence>MSHRLRRCLRRLTLGSLLLLLVLVLLAGGATWYALNSTWAARQLLALTQPLVPELEIDALSGTLWSGLHAERLRWQGETFSVTAEDLSVRADPACLLRARLCLDRVASTRLSLHAAEDDAPFAGVKPGTVTLPFFLSVNSLEVGELIWQSGDQPPLALGQWQLRGQWFGQKLTLTKVHWQADTPTLGQADLILTGDLRMHRTWPLNATLEGTWHPAGTDLPFERYRLRLSGALDALNLDLRLADTSELTGRIDLTRPELPFRLETRALPPLHHEGIRLSEASVRLEGALLKQFDIEAGSRVEAPGQPPVTLALKGHTDLRSLTVAPLTLQLPEGTLTLTGVLNRVGGTLRWAGDLKVQHLNPALWLAELPGTLSGSGRVQAAFENGDWMLDARSVRLAGTLREKPFGFSGALSRSRGGVWSLQNTDIRWGDNRTQLAGTLNHRWDLRGEASLPRLDTLWPGLSGDLSGRWQLSGPLRDPVVSLDLHSRTLGWQDQQVQDLRLKASGRRASHTLELALKRAGTGVALNVTGTLPDDFRQWTGTLSNLTLTQGDLQAAQTAPAALSLLLSPEQHTLTRVTAGELCLASGAARVCTAGSYDVSGQALDATLTLAQLDLARLAGLLRPEDKAAAGLSGVANARLKLRGPVSRPRPEGWIEVRDGAFALPDQPLSRISDLNGRLDIVPGEATLSLRFGTWPDLDWQPDAPLRLSWTETGEARLQPACWTAGEHHLCVQGTTRGAGGDGEARLTLSGPAAPLLASQLPPGLSASGMLNVTLALEHRQGQPLRASTSAELDTVQITLDRRDDPPLVLDIRRISASAGRENGTIRGQVVMQSDRLGTLNARLDMPVASPEALRGQFRLDNFSLQVLHPFFPA</sequence>
<evidence type="ECO:0000256" key="4">
    <source>
        <dbReference type="ARBA" id="ARBA00023136"/>
    </source>
</evidence>
<keyword evidence="3" id="KW-1133">Transmembrane helix</keyword>
<evidence type="ECO:0008006" key="6">
    <source>
        <dbReference type="Google" id="ProtNLM"/>
    </source>
</evidence>
<keyword evidence="4" id="KW-0472">Membrane</keyword>
<evidence type="ECO:0000256" key="1">
    <source>
        <dbReference type="ARBA" id="ARBA00004167"/>
    </source>
</evidence>
<dbReference type="KEGG" id="tcd:AAIA72_13560"/>
<keyword evidence="2" id="KW-0812">Transmembrane</keyword>
<gene>
    <name evidence="5" type="ORF">AAIA72_13560</name>
</gene>
<dbReference type="GO" id="GO:0009306">
    <property type="term" value="P:protein secretion"/>
    <property type="evidence" value="ECO:0007669"/>
    <property type="project" value="TreeGrafter"/>
</dbReference>
<organism evidence="5">
    <name type="scientific">Thermohahella caldifontis</name>
    <dbReference type="NCBI Taxonomy" id="3142973"/>
    <lineage>
        <taxon>Bacteria</taxon>
        <taxon>Pseudomonadati</taxon>
        <taxon>Pseudomonadota</taxon>
        <taxon>Gammaproteobacteria</taxon>
        <taxon>Oceanospirillales</taxon>
        <taxon>Hahellaceae</taxon>
        <taxon>Thermohahella</taxon>
    </lineage>
</organism>
<dbReference type="PANTHER" id="PTHR36985">
    <property type="entry name" value="TRANSLOCATION AND ASSEMBLY MODULE SUBUNIT TAMB"/>
    <property type="match status" value="1"/>
</dbReference>
<protein>
    <recommendedName>
        <fullName evidence="6">Translocation/assembly module TamB</fullName>
    </recommendedName>
</protein>